<name>W7Y594_9BACT</name>
<organism evidence="1 2">
    <name type="scientific">Saccharicrinis fermentans DSM 9555 = JCM 21142</name>
    <dbReference type="NCBI Taxonomy" id="869213"/>
    <lineage>
        <taxon>Bacteria</taxon>
        <taxon>Pseudomonadati</taxon>
        <taxon>Bacteroidota</taxon>
        <taxon>Bacteroidia</taxon>
        <taxon>Marinilabiliales</taxon>
        <taxon>Marinilabiliaceae</taxon>
        <taxon>Saccharicrinis</taxon>
    </lineage>
</organism>
<dbReference type="SUPFAM" id="SSF88713">
    <property type="entry name" value="Glycoside hydrolase/deacetylase"/>
    <property type="match status" value="1"/>
</dbReference>
<dbReference type="Gene3D" id="3.20.20.370">
    <property type="entry name" value="Glycoside hydrolase/deacetylase"/>
    <property type="match status" value="1"/>
</dbReference>
<gene>
    <name evidence="1" type="ORF">JCM21142_41919</name>
</gene>
<dbReference type="InterPro" id="IPR011330">
    <property type="entry name" value="Glyco_hydro/deAcase_b/a-brl"/>
</dbReference>
<sequence>MGLNVSRIKKVLSQNVINIPGFRTKRKIVVIESDDWGSIRMPSKQVLNRFKDKGFDIANSDYNRLDTLESNDDLLSLFQVLNSHIDSKGNPAVITANVVMGNPDFDKIRESDFSQYYVEPVAKTLETYPGRDRVLSLWKEGDIQKVFHPQFHAREHVNVIRWMEALRKKTAEIMFTFEHRTTFSGVGDYNFMEVLDYNTPKDLVFMKESLREGLDLFADTFGFRSKSFIPPCYAWDSHVEKTLADNGVKYIQGLFVQSVPTGTFDVYGKKYHFMGSKNNYGQRYLMRNCFFEPSLAADNNSVDECIRRIGIAFQWNKPAIISSHRINFMGSLDPQNREDNLKRLNDLLAGILRQWPEVEFMTSDQLGDMIVNGA</sequence>
<dbReference type="eggNOG" id="ENOG502Z8FP">
    <property type="taxonomic scope" value="Bacteria"/>
</dbReference>
<dbReference type="EMBL" id="BAMD01000020">
    <property type="protein sequence ID" value="GAF03252.1"/>
    <property type="molecule type" value="Genomic_DNA"/>
</dbReference>
<accession>W7Y594</accession>
<proteinExistence type="predicted"/>
<dbReference type="GO" id="GO:0005975">
    <property type="term" value="P:carbohydrate metabolic process"/>
    <property type="evidence" value="ECO:0007669"/>
    <property type="project" value="InterPro"/>
</dbReference>
<reference evidence="1 2" key="1">
    <citation type="journal article" date="2014" name="Genome Announc.">
        <title>Draft Genome Sequence of Cytophaga fermentans JCM 21142T, a Facultative Anaerobe Isolated from Marine Mud.</title>
        <authorList>
            <person name="Starns D."/>
            <person name="Oshima K."/>
            <person name="Suda W."/>
            <person name="Iino T."/>
            <person name="Yuki M."/>
            <person name="Inoue J."/>
            <person name="Kitamura K."/>
            <person name="Iida T."/>
            <person name="Darby A."/>
            <person name="Hattori M."/>
            <person name="Ohkuma M."/>
        </authorList>
    </citation>
    <scope>NUCLEOTIDE SEQUENCE [LARGE SCALE GENOMIC DNA]</scope>
    <source>
        <strain evidence="1 2">JCM 21142</strain>
    </source>
</reference>
<dbReference type="RefSeq" id="WP_044212830.1">
    <property type="nucleotide sequence ID" value="NZ_BAMD01000020.1"/>
</dbReference>
<evidence type="ECO:0000313" key="1">
    <source>
        <dbReference type="EMBL" id="GAF03252.1"/>
    </source>
</evidence>
<dbReference type="OrthoDB" id="2081174at2"/>
<protein>
    <recommendedName>
        <fullName evidence="3">Polysaccharide (De)acetylase</fullName>
    </recommendedName>
</protein>
<dbReference type="STRING" id="869213.GCA_000517085_00264"/>
<keyword evidence="2" id="KW-1185">Reference proteome</keyword>
<evidence type="ECO:0000313" key="2">
    <source>
        <dbReference type="Proteomes" id="UP000019402"/>
    </source>
</evidence>
<comment type="caution">
    <text evidence="1">The sequence shown here is derived from an EMBL/GenBank/DDBJ whole genome shotgun (WGS) entry which is preliminary data.</text>
</comment>
<evidence type="ECO:0008006" key="3">
    <source>
        <dbReference type="Google" id="ProtNLM"/>
    </source>
</evidence>
<dbReference type="AlphaFoldDB" id="W7Y594"/>
<dbReference type="Proteomes" id="UP000019402">
    <property type="component" value="Unassembled WGS sequence"/>
</dbReference>